<dbReference type="EMBL" id="LSRE01000002">
    <property type="protein sequence ID" value="KXP00903.1"/>
    <property type="molecule type" value="Genomic_DNA"/>
</dbReference>
<accession>A0A137ZRS7</accession>
<evidence type="ECO:0000313" key="2">
    <source>
        <dbReference type="Proteomes" id="UP000070409"/>
    </source>
</evidence>
<organism evidence="1 2">
    <name type="scientific">Tsukamurella pseudospumae</name>
    <dbReference type="NCBI Taxonomy" id="239498"/>
    <lineage>
        <taxon>Bacteria</taxon>
        <taxon>Bacillati</taxon>
        <taxon>Actinomycetota</taxon>
        <taxon>Actinomycetes</taxon>
        <taxon>Mycobacteriales</taxon>
        <taxon>Tsukamurellaceae</taxon>
        <taxon>Tsukamurella</taxon>
    </lineage>
</organism>
<evidence type="ECO:0000313" key="1">
    <source>
        <dbReference type="EMBL" id="KXP00903.1"/>
    </source>
</evidence>
<dbReference type="RefSeq" id="WP_068743683.1">
    <property type="nucleotide sequence ID" value="NZ_LSRE01000002.1"/>
</dbReference>
<keyword evidence="2" id="KW-1185">Reference proteome</keyword>
<proteinExistence type="predicted"/>
<gene>
    <name evidence="1" type="ORF">AXK61_12910</name>
</gene>
<dbReference type="Proteomes" id="UP000070409">
    <property type="component" value="Unassembled WGS sequence"/>
</dbReference>
<sequence>MRGRFTAIAVELLWRRTGRVFGLTARTVRPYLACDGRPSTYEGEGGVDWYPIIGFCAPSRRRVALPGPVHEVLEVRVDGAAVLTPAWEIREHRWLVRIDPAGEWPAPVEPGPGFEIDYVRGVPVPLGGQEAAGALAHELWKAADGQDCGLPENVRTVSRQGMSMEMVDMAALIGDQATGVPSVDRWIASVNPFRTLTRPEVFSPDIARGARVMR</sequence>
<protein>
    <submittedName>
        <fullName evidence="1">Uncharacterized protein</fullName>
    </submittedName>
</protein>
<reference evidence="1 2" key="1">
    <citation type="submission" date="2016-02" db="EMBL/GenBank/DDBJ databases">
        <authorList>
            <person name="Teng J.L."/>
            <person name="Tang Y."/>
            <person name="Huang Y."/>
            <person name="Guo F."/>
            <person name="Wei W."/>
            <person name="Chen J.H."/>
            <person name="Wong S.Y."/>
            <person name="Lau S.K."/>
            <person name="Woo P.C."/>
        </authorList>
    </citation>
    <scope>NUCLEOTIDE SEQUENCE [LARGE SCALE GENOMIC DNA]</scope>
    <source>
        <strain evidence="1 2">JCM 13375</strain>
    </source>
</reference>
<name>A0A137ZRS7_9ACTN</name>
<comment type="caution">
    <text evidence="1">The sequence shown here is derived from an EMBL/GenBank/DDBJ whole genome shotgun (WGS) entry which is preliminary data.</text>
</comment>